<dbReference type="EMBL" id="CP087977">
    <property type="protein sequence ID" value="UUZ43934.1"/>
    <property type="molecule type" value="Genomic_DNA"/>
</dbReference>
<reference evidence="1" key="1">
    <citation type="submission" date="2021-11" db="EMBL/GenBank/DDBJ databases">
        <title>Study of the species diversity of bacterial strains isolated from a unique natural object - Shulgan-Tash cave (Bashkiria).</title>
        <authorList>
            <person name="Sazanova A.L."/>
            <person name="Chirak E.R."/>
            <person name="Safronova V.I."/>
        </authorList>
    </citation>
    <scope>NUCLEOTIDE SEQUENCE</scope>
    <source>
        <strain evidence="1">P1</strain>
    </source>
</reference>
<gene>
    <name evidence="1" type="ORF">LP422_14740</name>
</gene>
<protein>
    <submittedName>
        <fullName evidence="1">Uncharacterized protein</fullName>
    </submittedName>
</protein>
<dbReference type="Proteomes" id="UP001059663">
    <property type="component" value="Chromosome"/>
</dbReference>
<organism evidence="1 2">
    <name type="scientific">Janibacter limosus</name>
    <dbReference type="NCBI Taxonomy" id="53458"/>
    <lineage>
        <taxon>Bacteria</taxon>
        <taxon>Bacillati</taxon>
        <taxon>Actinomycetota</taxon>
        <taxon>Actinomycetes</taxon>
        <taxon>Micrococcales</taxon>
        <taxon>Intrasporangiaceae</taxon>
        <taxon>Janibacter</taxon>
    </lineage>
</organism>
<proteinExistence type="predicted"/>
<sequence>MNPLRTLLTTGLATLLVVGLGACGQDDPTGETTSAQPSPSTSPEDTVTTVFDRYWKQANTANPAEPPSAELKALLTDEAYADATNSAKTFPKITVKGKDEIVASKATAASDTEASVEVC</sequence>
<name>A0AC61U1Q4_9MICO</name>
<evidence type="ECO:0000313" key="2">
    <source>
        <dbReference type="Proteomes" id="UP001059663"/>
    </source>
</evidence>
<evidence type="ECO:0000313" key="1">
    <source>
        <dbReference type="EMBL" id="UUZ43934.1"/>
    </source>
</evidence>
<accession>A0AC61U1Q4</accession>